<evidence type="ECO:0000256" key="1">
    <source>
        <dbReference type="ARBA" id="ARBA00000971"/>
    </source>
</evidence>
<dbReference type="InterPro" id="IPR001179">
    <property type="entry name" value="PPIase_FKBP_dom"/>
</dbReference>
<dbReference type="InterPro" id="IPR019734">
    <property type="entry name" value="TPR_rpt"/>
</dbReference>
<dbReference type="EMBL" id="OOIL02006641">
    <property type="protein sequence ID" value="VFQ99055.1"/>
    <property type="molecule type" value="Genomic_DNA"/>
</dbReference>
<dbReference type="SMART" id="SM00028">
    <property type="entry name" value="TPR"/>
    <property type="match status" value="3"/>
</dbReference>
<name>A0A484NCH5_9ASTE</name>
<reference evidence="12 13" key="1">
    <citation type="submission" date="2018-04" db="EMBL/GenBank/DDBJ databases">
        <authorList>
            <person name="Vogel A."/>
        </authorList>
    </citation>
    <scope>NUCLEOTIDE SEQUENCE [LARGE SCALE GENOMIC DNA]</scope>
</reference>
<proteinExistence type="inferred from homology"/>
<evidence type="ECO:0000256" key="9">
    <source>
        <dbReference type="PROSITE-ProRule" id="PRU00339"/>
    </source>
</evidence>
<feature type="region of interest" description="Disordered" evidence="10">
    <location>
        <begin position="214"/>
        <end position="254"/>
    </location>
</feature>
<dbReference type="PROSITE" id="PS50059">
    <property type="entry name" value="FKBP_PPIASE"/>
    <property type="match status" value="1"/>
</dbReference>
<sequence>MKKGEHAIVTVKPEYGFGSNAVKCDLTTVPPCSTLIYEVEMLEFAREKDPWEMSIHERIEIASRKKEDGNALFKHGKYQRALKTYAKAVDYVSEGSPFEVDDQKLIKSLQVSCWLNGAACSLKLDNFQEAIKQCSMVLNIEPSNVKALYRRAQAYMKTNDLHLAEMDIKKSLEIDPENREVKLLQKNLKQLQVESDKRDANLYTTMFARMLNENSPDKKRLKAGTKEDKTDEEAMAMEVDKDGVKSNSTVPREE</sequence>
<dbReference type="PROSITE" id="PS50005">
    <property type="entry name" value="TPR"/>
    <property type="match status" value="1"/>
</dbReference>
<keyword evidence="4" id="KW-0677">Repeat</keyword>
<dbReference type="InterPro" id="IPR011990">
    <property type="entry name" value="TPR-like_helical_dom_sf"/>
</dbReference>
<evidence type="ECO:0000256" key="3">
    <source>
        <dbReference type="ARBA" id="ARBA00013194"/>
    </source>
</evidence>
<dbReference type="Gene3D" id="1.25.40.10">
    <property type="entry name" value="Tetratricopeptide repeat domain"/>
    <property type="match status" value="1"/>
</dbReference>
<evidence type="ECO:0000256" key="8">
    <source>
        <dbReference type="PROSITE-ProRule" id="PRU00277"/>
    </source>
</evidence>
<dbReference type="PANTHER" id="PTHR46512:SF9">
    <property type="entry name" value="PEPTIDYLPROLYL ISOMERASE"/>
    <property type="match status" value="1"/>
</dbReference>
<dbReference type="GO" id="GO:0003755">
    <property type="term" value="F:peptidyl-prolyl cis-trans isomerase activity"/>
    <property type="evidence" value="ECO:0007669"/>
    <property type="project" value="UniProtKB-KW"/>
</dbReference>
<dbReference type="FunFam" id="1.25.40.10:FF:000008">
    <property type="entry name" value="Peptidylprolyl isomerase"/>
    <property type="match status" value="1"/>
</dbReference>
<keyword evidence="5 9" id="KW-0802">TPR repeat</keyword>
<dbReference type="InterPro" id="IPR046357">
    <property type="entry name" value="PPIase_dom_sf"/>
</dbReference>
<feature type="compositionally biased region" description="Polar residues" evidence="10">
    <location>
        <begin position="245"/>
        <end position="254"/>
    </location>
</feature>
<evidence type="ECO:0000313" key="12">
    <source>
        <dbReference type="EMBL" id="VFQ99055.1"/>
    </source>
</evidence>
<evidence type="ECO:0000313" key="13">
    <source>
        <dbReference type="Proteomes" id="UP000595140"/>
    </source>
</evidence>
<feature type="repeat" description="TPR" evidence="9">
    <location>
        <begin position="145"/>
        <end position="178"/>
    </location>
</feature>
<feature type="domain" description="PPIase FKBP-type" evidence="11">
    <location>
        <begin position="1"/>
        <end position="45"/>
    </location>
</feature>
<dbReference type="Gene3D" id="3.10.50.40">
    <property type="match status" value="1"/>
</dbReference>
<keyword evidence="6 8" id="KW-0697">Rotamase</keyword>
<comment type="catalytic activity">
    <reaction evidence="1 8">
        <text>[protein]-peptidylproline (omega=180) = [protein]-peptidylproline (omega=0)</text>
        <dbReference type="Rhea" id="RHEA:16237"/>
        <dbReference type="Rhea" id="RHEA-COMP:10747"/>
        <dbReference type="Rhea" id="RHEA-COMP:10748"/>
        <dbReference type="ChEBI" id="CHEBI:83833"/>
        <dbReference type="ChEBI" id="CHEBI:83834"/>
        <dbReference type="EC" id="5.2.1.8"/>
    </reaction>
</comment>
<dbReference type="PANTHER" id="PTHR46512">
    <property type="entry name" value="PEPTIDYLPROLYL ISOMERASE"/>
    <property type="match status" value="1"/>
</dbReference>
<keyword evidence="13" id="KW-1185">Reference proteome</keyword>
<dbReference type="AlphaFoldDB" id="A0A484NCH5"/>
<dbReference type="Proteomes" id="UP000595140">
    <property type="component" value="Unassembled WGS sequence"/>
</dbReference>
<evidence type="ECO:0000259" key="11">
    <source>
        <dbReference type="PROSITE" id="PS50059"/>
    </source>
</evidence>
<dbReference type="OrthoDB" id="1902587at2759"/>
<dbReference type="EC" id="5.2.1.8" evidence="3 8"/>
<protein>
    <recommendedName>
        <fullName evidence="3 8">peptidylprolyl isomerase</fullName>
        <ecNumber evidence="3 8">5.2.1.8</ecNumber>
    </recommendedName>
</protein>
<dbReference type="SUPFAM" id="SSF48452">
    <property type="entry name" value="TPR-like"/>
    <property type="match status" value="1"/>
</dbReference>
<dbReference type="Pfam" id="PF00254">
    <property type="entry name" value="FKBP_C"/>
    <property type="match status" value="1"/>
</dbReference>
<gene>
    <name evidence="12" type="ORF">CCAM_LOCUS40831</name>
</gene>
<comment type="similarity">
    <text evidence="2">Belongs to the FKBP-type PPIase family.</text>
</comment>
<evidence type="ECO:0000256" key="6">
    <source>
        <dbReference type="ARBA" id="ARBA00023110"/>
    </source>
</evidence>
<dbReference type="InterPro" id="IPR050754">
    <property type="entry name" value="FKBP4/5/8-like"/>
</dbReference>
<organism evidence="12 13">
    <name type="scientific">Cuscuta campestris</name>
    <dbReference type="NCBI Taxonomy" id="132261"/>
    <lineage>
        <taxon>Eukaryota</taxon>
        <taxon>Viridiplantae</taxon>
        <taxon>Streptophyta</taxon>
        <taxon>Embryophyta</taxon>
        <taxon>Tracheophyta</taxon>
        <taxon>Spermatophyta</taxon>
        <taxon>Magnoliopsida</taxon>
        <taxon>eudicotyledons</taxon>
        <taxon>Gunneridae</taxon>
        <taxon>Pentapetalae</taxon>
        <taxon>asterids</taxon>
        <taxon>lamiids</taxon>
        <taxon>Solanales</taxon>
        <taxon>Convolvulaceae</taxon>
        <taxon>Cuscuteae</taxon>
        <taxon>Cuscuta</taxon>
        <taxon>Cuscuta subgen. Grammica</taxon>
        <taxon>Cuscuta sect. Cleistogrammica</taxon>
    </lineage>
</organism>
<keyword evidence="7 8" id="KW-0413">Isomerase</keyword>
<evidence type="ECO:0000256" key="2">
    <source>
        <dbReference type="ARBA" id="ARBA00006577"/>
    </source>
</evidence>
<dbReference type="Pfam" id="PF13181">
    <property type="entry name" value="TPR_8"/>
    <property type="match status" value="1"/>
</dbReference>
<evidence type="ECO:0000256" key="7">
    <source>
        <dbReference type="ARBA" id="ARBA00023235"/>
    </source>
</evidence>
<evidence type="ECO:0000256" key="10">
    <source>
        <dbReference type="SAM" id="MobiDB-lite"/>
    </source>
</evidence>
<evidence type="ECO:0000256" key="4">
    <source>
        <dbReference type="ARBA" id="ARBA00022737"/>
    </source>
</evidence>
<accession>A0A484NCH5</accession>
<evidence type="ECO:0000256" key="5">
    <source>
        <dbReference type="ARBA" id="ARBA00022803"/>
    </source>
</evidence>
<dbReference type="SUPFAM" id="SSF54534">
    <property type="entry name" value="FKBP-like"/>
    <property type="match status" value="1"/>
</dbReference>